<reference evidence="1 2" key="1">
    <citation type="journal article" date="2019" name="Commun. Biol.">
        <title>The bagworm genome reveals a unique fibroin gene that provides high tensile strength.</title>
        <authorList>
            <person name="Kono N."/>
            <person name="Nakamura H."/>
            <person name="Ohtoshi R."/>
            <person name="Tomita M."/>
            <person name="Numata K."/>
            <person name="Arakawa K."/>
        </authorList>
    </citation>
    <scope>NUCLEOTIDE SEQUENCE [LARGE SCALE GENOMIC DNA]</scope>
</reference>
<organism evidence="1 2">
    <name type="scientific">Eumeta variegata</name>
    <name type="common">Bagworm moth</name>
    <name type="synonym">Eumeta japonica</name>
    <dbReference type="NCBI Taxonomy" id="151549"/>
    <lineage>
        <taxon>Eukaryota</taxon>
        <taxon>Metazoa</taxon>
        <taxon>Ecdysozoa</taxon>
        <taxon>Arthropoda</taxon>
        <taxon>Hexapoda</taxon>
        <taxon>Insecta</taxon>
        <taxon>Pterygota</taxon>
        <taxon>Neoptera</taxon>
        <taxon>Endopterygota</taxon>
        <taxon>Lepidoptera</taxon>
        <taxon>Glossata</taxon>
        <taxon>Ditrysia</taxon>
        <taxon>Tineoidea</taxon>
        <taxon>Psychidae</taxon>
        <taxon>Oiketicinae</taxon>
        <taxon>Eumeta</taxon>
    </lineage>
</organism>
<protein>
    <submittedName>
        <fullName evidence="1">Uncharacterized protein</fullName>
    </submittedName>
</protein>
<sequence>MQSTCIAAVAPAAGVLAPMLIRSDAFILLRPRQSCVHDDSKDRPKSSGEVTLSANVFITANLRVVQLNNKTWLAQRKVSSDLGSALDSAALGQRELFALPVYGVFLRWHASHQTIDGHRCPWTLARLEELPVCCRSLA</sequence>
<evidence type="ECO:0000313" key="1">
    <source>
        <dbReference type="EMBL" id="GBP35628.1"/>
    </source>
</evidence>
<name>A0A4C1V9Q1_EUMVA</name>
<dbReference type="EMBL" id="BGZK01000306">
    <property type="protein sequence ID" value="GBP35628.1"/>
    <property type="molecule type" value="Genomic_DNA"/>
</dbReference>
<proteinExistence type="predicted"/>
<keyword evidence="2" id="KW-1185">Reference proteome</keyword>
<comment type="caution">
    <text evidence="1">The sequence shown here is derived from an EMBL/GenBank/DDBJ whole genome shotgun (WGS) entry which is preliminary data.</text>
</comment>
<dbReference type="AlphaFoldDB" id="A0A4C1V9Q1"/>
<dbReference type="Proteomes" id="UP000299102">
    <property type="component" value="Unassembled WGS sequence"/>
</dbReference>
<evidence type="ECO:0000313" key="2">
    <source>
        <dbReference type="Proteomes" id="UP000299102"/>
    </source>
</evidence>
<accession>A0A4C1V9Q1</accession>
<gene>
    <name evidence="1" type="ORF">EVAR_33831_1</name>
</gene>